<comment type="caution">
    <text evidence="6">The sequence shown here is derived from an EMBL/GenBank/DDBJ whole genome shotgun (WGS) entry which is preliminary data.</text>
</comment>
<evidence type="ECO:0000256" key="1">
    <source>
        <dbReference type="ARBA" id="ARBA00022448"/>
    </source>
</evidence>
<reference evidence="6 7" key="1">
    <citation type="submission" date="2021-03" db="EMBL/GenBank/DDBJ databases">
        <title>Succinivibrio sp. nov. isolated from feces of cow.</title>
        <authorList>
            <person name="Choi J.-Y."/>
        </authorList>
    </citation>
    <scope>NUCLEOTIDE SEQUENCE [LARGE SCALE GENOMIC DNA]</scope>
    <source>
        <strain evidence="6 7">AGMB01872</strain>
    </source>
</reference>
<dbReference type="InterPro" id="IPR014340">
    <property type="entry name" value="LptA"/>
</dbReference>
<evidence type="ECO:0000256" key="4">
    <source>
        <dbReference type="HAMAP-Rule" id="MF_01914"/>
    </source>
</evidence>
<dbReference type="Gene3D" id="2.60.450.10">
    <property type="entry name" value="Lipopolysaccharide (LPS) transport protein A like domain"/>
    <property type="match status" value="1"/>
</dbReference>
<dbReference type="NCBIfam" id="TIGR03002">
    <property type="entry name" value="outer_YhbN_LptA"/>
    <property type="match status" value="1"/>
</dbReference>
<keyword evidence="7" id="KW-1185">Reference proteome</keyword>
<comment type="function">
    <text evidence="4">Involved in the assembly of lipopolysaccharide (LPS). Required for the translocation of LPS from the inner membrane to the outer membrane. May form a bridge between the inner membrane and the outer membrane, via interactions with LptC and LptD, thereby facilitating LPS transfer across the periplasm.</text>
</comment>
<dbReference type="PANTHER" id="PTHR36504:SF1">
    <property type="entry name" value="LIPOPOLYSACCHARIDE EXPORT SYSTEM PROTEIN LPTA"/>
    <property type="match status" value="1"/>
</dbReference>
<accession>A0ABS7DIJ7</accession>
<evidence type="ECO:0000313" key="7">
    <source>
        <dbReference type="Proteomes" id="UP000731465"/>
    </source>
</evidence>
<evidence type="ECO:0000313" key="6">
    <source>
        <dbReference type="EMBL" id="MBW7570902.1"/>
    </source>
</evidence>
<comment type="subcellular location">
    <subcellularLocation>
        <location evidence="4">Periplasm</location>
    </subcellularLocation>
</comment>
<feature type="signal peptide" evidence="4">
    <location>
        <begin position="1"/>
        <end position="27"/>
    </location>
</feature>
<dbReference type="Pfam" id="PF03968">
    <property type="entry name" value="LptD_N"/>
    <property type="match status" value="1"/>
</dbReference>
<dbReference type="RefSeq" id="WP_219938127.1">
    <property type="nucleotide sequence ID" value="NZ_JAGFNY010000035.1"/>
</dbReference>
<dbReference type="PANTHER" id="PTHR36504">
    <property type="entry name" value="LIPOPOLYSACCHARIDE EXPORT SYSTEM PROTEIN LPTA"/>
    <property type="match status" value="1"/>
</dbReference>
<evidence type="ECO:0000259" key="5">
    <source>
        <dbReference type="Pfam" id="PF03968"/>
    </source>
</evidence>
<proteinExistence type="inferred from homology"/>
<dbReference type="EMBL" id="JAGFNY010000035">
    <property type="protein sequence ID" value="MBW7570902.1"/>
    <property type="molecule type" value="Genomic_DNA"/>
</dbReference>
<comment type="similarity">
    <text evidence="4">Belongs to the LptA family.</text>
</comment>
<feature type="domain" description="Organic solvent tolerance-like N-terminal" evidence="5">
    <location>
        <begin position="38"/>
        <end position="147"/>
    </location>
</feature>
<keyword evidence="1 4" id="KW-0813">Transport</keyword>
<dbReference type="InterPro" id="IPR052037">
    <property type="entry name" value="LPS_export_LptA"/>
</dbReference>
<name>A0ABS7DIJ7_9GAMM</name>
<dbReference type="InterPro" id="IPR005653">
    <property type="entry name" value="OstA-like_N"/>
</dbReference>
<comment type="subunit">
    <text evidence="4">Component of the lipopolysaccharide transport and assembly complex.</text>
</comment>
<dbReference type="HAMAP" id="MF_01914">
    <property type="entry name" value="LPS_assembly_LptA"/>
    <property type="match status" value="1"/>
</dbReference>
<keyword evidence="2 4" id="KW-0732">Signal</keyword>
<protein>
    <recommendedName>
        <fullName evidence="4">Lipopolysaccharide export system protein LptA</fullName>
    </recommendedName>
</protein>
<sequence precursor="true">MQFTTLRRNSIKVAILCVSLFSTSVFALKDDTSQPLNIISNEQLADFNNNKAIFVGEVVATQGSIEIHAQRAEITRNNNGELKEIIAYGKPTTYKQTQDNGKVINSRSSIMRYIPADNQIILIGKATIFQENSHVNGEKIVYNTVTKQLKATNGNAQNGRVQSTFVPNELKNKKAD</sequence>
<keyword evidence="3 4" id="KW-0574">Periplasm</keyword>
<dbReference type="Proteomes" id="UP000731465">
    <property type="component" value="Unassembled WGS sequence"/>
</dbReference>
<evidence type="ECO:0000256" key="3">
    <source>
        <dbReference type="ARBA" id="ARBA00022764"/>
    </source>
</evidence>
<gene>
    <name evidence="4 6" type="primary">lptA</name>
    <name evidence="6" type="ORF">J5V48_08345</name>
</gene>
<evidence type="ECO:0000256" key="2">
    <source>
        <dbReference type="ARBA" id="ARBA00022729"/>
    </source>
</evidence>
<organism evidence="6 7">
    <name type="scientific">Succinivibrio faecicola</name>
    <dbReference type="NCBI Taxonomy" id="2820300"/>
    <lineage>
        <taxon>Bacteria</taxon>
        <taxon>Pseudomonadati</taxon>
        <taxon>Pseudomonadota</taxon>
        <taxon>Gammaproteobacteria</taxon>
        <taxon>Aeromonadales</taxon>
        <taxon>Succinivibrionaceae</taxon>
        <taxon>Succinivibrio</taxon>
    </lineage>
</organism>
<feature type="chain" id="PRO_5044926248" description="Lipopolysaccharide export system protein LptA" evidence="4">
    <location>
        <begin position="28"/>
        <end position="176"/>
    </location>
</feature>